<dbReference type="RefSeq" id="WP_211801082.1">
    <property type="nucleotide sequence ID" value="NZ_JAGSCS010000008.1"/>
</dbReference>
<evidence type="ECO:0000313" key="3">
    <source>
        <dbReference type="Proteomes" id="UP000675379"/>
    </source>
</evidence>
<keyword evidence="3" id="KW-1185">Reference proteome</keyword>
<organism evidence="2 3">
    <name type="scientific">Proteiniclasticum sediminis</name>
    <dbReference type="NCBI Taxonomy" id="2804028"/>
    <lineage>
        <taxon>Bacteria</taxon>
        <taxon>Bacillati</taxon>
        <taxon>Bacillota</taxon>
        <taxon>Clostridia</taxon>
        <taxon>Eubacteriales</taxon>
        <taxon>Clostridiaceae</taxon>
        <taxon>Proteiniclasticum</taxon>
    </lineage>
</organism>
<keyword evidence="1" id="KW-0472">Membrane</keyword>
<dbReference type="AlphaFoldDB" id="A0A941CRZ6"/>
<evidence type="ECO:0000313" key="2">
    <source>
        <dbReference type="EMBL" id="MBR0576243.1"/>
    </source>
</evidence>
<evidence type="ECO:0000256" key="1">
    <source>
        <dbReference type="SAM" id="Phobius"/>
    </source>
</evidence>
<reference evidence="2" key="1">
    <citation type="submission" date="2021-04" db="EMBL/GenBank/DDBJ databases">
        <title>Proteiniclasticum sedimins sp. nov., an obligate anaerobic bacterium isolated from anaerobic sludge.</title>
        <authorList>
            <person name="Liu J."/>
        </authorList>
    </citation>
    <scope>NUCLEOTIDE SEQUENCE</scope>
    <source>
        <strain evidence="2">BAD-10</strain>
    </source>
</reference>
<proteinExistence type="predicted"/>
<dbReference type="EMBL" id="JAGSCS010000008">
    <property type="protein sequence ID" value="MBR0576243.1"/>
    <property type="molecule type" value="Genomic_DNA"/>
</dbReference>
<keyword evidence="1" id="KW-1133">Transmembrane helix</keyword>
<keyword evidence="1" id="KW-0812">Transmembrane</keyword>
<dbReference type="Proteomes" id="UP000675379">
    <property type="component" value="Unassembled WGS sequence"/>
</dbReference>
<sequence>MFKRDWIWAGALLGVFFLAFLFGQYQRAHFLDTGLSRMTTYSELENEEIYIASPLGMVGEDLGYNSYSKHQDELVSDLMLSSVVAIVEPTGVLEIGKESFGQEFTVKTGIRGDLSEGDVGKIYTHLGFSTGDRDQILYHGFFNVMKPGEQYLIFMEPTKWNSLSGKKEFNTERIYGYFNVKKDASGQARSQYTRWKDAQDEEFFVTSQRLLDEIYGFKNRMLSEFEESIP</sequence>
<comment type="caution">
    <text evidence="2">The sequence shown here is derived from an EMBL/GenBank/DDBJ whole genome shotgun (WGS) entry which is preliminary data.</text>
</comment>
<gene>
    <name evidence="2" type="ORF">KCG48_07785</name>
</gene>
<accession>A0A941CRZ6</accession>
<feature type="transmembrane region" description="Helical" evidence="1">
    <location>
        <begin position="6"/>
        <end position="23"/>
    </location>
</feature>
<protein>
    <submittedName>
        <fullName evidence="2">Uncharacterized protein</fullName>
    </submittedName>
</protein>
<name>A0A941CRZ6_9CLOT</name>